<reference evidence="1" key="1">
    <citation type="submission" date="2023-07" db="EMBL/GenBank/DDBJ databases">
        <title>draft genome sequence of fig (Ficus carica).</title>
        <authorList>
            <person name="Takahashi T."/>
            <person name="Nishimura K."/>
        </authorList>
    </citation>
    <scope>NUCLEOTIDE SEQUENCE</scope>
</reference>
<proteinExistence type="predicted"/>
<sequence>MGCLAVREGLLFGIENGLRVQSVETDCLQVVSCVLRRDDLAPEFPLIEDIVGLLEDLLRGVGEDGPGLDGVGEAIVVGVEEEGEAALLGGNELEVAGVAGELKDGVPVGLVVDPELAGEERVVDRDEVGSGG</sequence>
<gene>
    <name evidence="1" type="ORF">TIFTF001_022309</name>
</gene>
<comment type="caution">
    <text evidence="1">The sequence shown here is derived from an EMBL/GenBank/DDBJ whole genome shotgun (WGS) entry which is preliminary data.</text>
</comment>
<organism evidence="1 2">
    <name type="scientific">Ficus carica</name>
    <name type="common">Common fig</name>
    <dbReference type="NCBI Taxonomy" id="3494"/>
    <lineage>
        <taxon>Eukaryota</taxon>
        <taxon>Viridiplantae</taxon>
        <taxon>Streptophyta</taxon>
        <taxon>Embryophyta</taxon>
        <taxon>Tracheophyta</taxon>
        <taxon>Spermatophyta</taxon>
        <taxon>Magnoliopsida</taxon>
        <taxon>eudicotyledons</taxon>
        <taxon>Gunneridae</taxon>
        <taxon>Pentapetalae</taxon>
        <taxon>rosids</taxon>
        <taxon>fabids</taxon>
        <taxon>Rosales</taxon>
        <taxon>Moraceae</taxon>
        <taxon>Ficeae</taxon>
        <taxon>Ficus</taxon>
    </lineage>
</organism>
<dbReference type="EMBL" id="BTGU01000045">
    <property type="protein sequence ID" value="GMN53163.1"/>
    <property type="molecule type" value="Genomic_DNA"/>
</dbReference>
<dbReference type="Gramene" id="FCD_00033181-RA">
    <property type="protein sequence ID" value="FCD_00033181-RA:cds"/>
    <property type="gene ID" value="FCD_00033181"/>
</dbReference>
<accession>A0AA88AEB0</accession>
<name>A0AA88AEB0_FICCA</name>
<dbReference type="Proteomes" id="UP001187192">
    <property type="component" value="Unassembled WGS sequence"/>
</dbReference>
<dbReference type="AlphaFoldDB" id="A0AA88AEB0"/>
<evidence type="ECO:0000313" key="2">
    <source>
        <dbReference type="Proteomes" id="UP001187192"/>
    </source>
</evidence>
<protein>
    <submittedName>
        <fullName evidence="1">Uncharacterized protein</fullName>
    </submittedName>
</protein>
<evidence type="ECO:0000313" key="1">
    <source>
        <dbReference type="EMBL" id="GMN53163.1"/>
    </source>
</evidence>
<keyword evidence="2" id="KW-1185">Reference proteome</keyword>